<keyword evidence="6" id="KW-0408">Iron</keyword>
<evidence type="ECO:0000256" key="3">
    <source>
        <dbReference type="ARBA" id="ARBA00022485"/>
    </source>
</evidence>
<dbReference type="SUPFAM" id="SSF57652">
    <property type="entry name" value="HIPIP (high potential iron protein)"/>
    <property type="match status" value="1"/>
</dbReference>
<comment type="function">
    <text evidence="1">Specific class of high-redox-potential 4Fe-4S ferredoxins. Functions in anaerobic electron transport in most purple and in some other photosynthetic bacteria and in at least one genus (Paracoccus) of halophilic, denitrifying bacteria.</text>
</comment>
<dbReference type="Proteomes" id="UP000253250">
    <property type="component" value="Unassembled WGS sequence"/>
</dbReference>
<keyword evidence="3" id="KW-0004">4Fe-4S</keyword>
<accession>A0A1C2G0M8</accession>
<dbReference type="GO" id="GO:0046872">
    <property type="term" value="F:metal ion binding"/>
    <property type="evidence" value="ECO:0007669"/>
    <property type="project" value="UniProtKB-KW"/>
</dbReference>
<gene>
    <name evidence="8" type="ORF">C4900_13910</name>
</gene>
<evidence type="ECO:0000256" key="2">
    <source>
        <dbReference type="ARBA" id="ARBA00022448"/>
    </source>
</evidence>
<keyword evidence="4" id="KW-0479">Metal-binding</keyword>
<dbReference type="InterPro" id="IPR006311">
    <property type="entry name" value="TAT_signal"/>
</dbReference>
<evidence type="ECO:0000256" key="5">
    <source>
        <dbReference type="ARBA" id="ARBA00022982"/>
    </source>
</evidence>
<dbReference type="PROSITE" id="PS51318">
    <property type="entry name" value="TAT"/>
    <property type="match status" value="1"/>
</dbReference>
<keyword evidence="7" id="KW-0411">Iron-sulfur</keyword>
<proteinExistence type="predicted"/>
<evidence type="ECO:0000256" key="1">
    <source>
        <dbReference type="ARBA" id="ARBA00002137"/>
    </source>
</evidence>
<evidence type="ECO:0000256" key="4">
    <source>
        <dbReference type="ARBA" id="ARBA00022723"/>
    </source>
</evidence>
<organism evidence="8 9">
    <name type="scientific">Acidiferrobacter thiooxydans</name>
    <dbReference type="NCBI Taxonomy" id="163359"/>
    <lineage>
        <taxon>Bacteria</taxon>
        <taxon>Pseudomonadati</taxon>
        <taxon>Pseudomonadota</taxon>
        <taxon>Gammaproteobacteria</taxon>
        <taxon>Acidiferrobacterales</taxon>
        <taxon>Acidiferrobacteraceae</taxon>
        <taxon>Acidiferrobacter</taxon>
    </lineage>
</organism>
<protein>
    <submittedName>
        <fullName evidence="8">Uncharacterized protein</fullName>
    </submittedName>
</protein>
<dbReference type="OrthoDB" id="5334781at2"/>
<dbReference type="PROSITE" id="PS51373">
    <property type="entry name" value="HIPIP"/>
    <property type="match status" value="1"/>
</dbReference>
<name>A0A1C2G0M8_9GAMM</name>
<keyword evidence="5" id="KW-0249">Electron transport</keyword>
<dbReference type="GO" id="GO:0051539">
    <property type="term" value="F:4 iron, 4 sulfur cluster binding"/>
    <property type="evidence" value="ECO:0007669"/>
    <property type="project" value="UniProtKB-KW"/>
</dbReference>
<dbReference type="RefSeq" id="WP_065971198.1">
    <property type="nucleotide sequence ID" value="NZ_CP080624.1"/>
</dbReference>
<evidence type="ECO:0000256" key="7">
    <source>
        <dbReference type="ARBA" id="ARBA00023014"/>
    </source>
</evidence>
<dbReference type="AlphaFoldDB" id="A0A1C2G0M8"/>
<keyword evidence="9" id="KW-1185">Reference proteome</keyword>
<reference evidence="8 9" key="1">
    <citation type="submission" date="2018-02" db="EMBL/GenBank/DDBJ databases">
        <title>Insights into the biology of acidophilic members of the Acidiferrobacteraceae family derived from comparative genomic analyses.</title>
        <authorList>
            <person name="Issotta F."/>
            <person name="Thyssen C."/>
            <person name="Mena C."/>
            <person name="Moya A."/>
            <person name="Bellenberg S."/>
            <person name="Sproer C."/>
            <person name="Covarrubias P.C."/>
            <person name="Sand W."/>
            <person name="Quatrini R."/>
            <person name="Vera M."/>
        </authorList>
    </citation>
    <scope>NUCLEOTIDE SEQUENCE [LARGE SCALE GENOMIC DNA]</scope>
    <source>
        <strain evidence="9">m-1</strain>
    </source>
</reference>
<comment type="caution">
    <text evidence="8">The sequence shown here is derived from an EMBL/GenBank/DDBJ whole genome shotgun (WGS) entry which is preliminary data.</text>
</comment>
<evidence type="ECO:0000256" key="6">
    <source>
        <dbReference type="ARBA" id="ARBA00023004"/>
    </source>
</evidence>
<evidence type="ECO:0000313" key="9">
    <source>
        <dbReference type="Proteomes" id="UP000253250"/>
    </source>
</evidence>
<sequence>MNTSSKLSRRKWLKTVATAATGIAALPFLASTAQAAPAKLTKAMAHYQDQPHDGKMCARCKHFIPAGGKAGHGMMGGAMGPGMMHAGLCQVVQGPVSPRGYCLLYLPL</sequence>
<keyword evidence="2" id="KW-0813">Transport</keyword>
<dbReference type="InterPro" id="IPR000170">
    <property type="entry name" value="High_potential_FeS_prot"/>
</dbReference>
<dbReference type="Gene3D" id="4.10.490.10">
    <property type="entry name" value="High potential iron-sulphur protein"/>
    <property type="match status" value="1"/>
</dbReference>
<dbReference type="GO" id="GO:0009055">
    <property type="term" value="F:electron transfer activity"/>
    <property type="evidence" value="ECO:0007669"/>
    <property type="project" value="InterPro"/>
</dbReference>
<dbReference type="GO" id="GO:0019646">
    <property type="term" value="P:aerobic electron transport chain"/>
    <property type="evidence" value="ECO:0007669"/>
    <property type="project" value="InterPro"/>
</dbReference>
<dbReference type="EMBL" id="PSYR01000002">
    <property type="protein sequence ID" value="RCN56842.1"/>
    <property type="molecule type" value="Genomic_DNA"/>
</dbReference>
<dbReference type="InterPro" id="IPR036369">
    <property type="entry name" value="HIPIP_sf"/>
</dbReference>
<evidence type="ECO:0000313" key="8">
    <source>
        <dbReference type="EMBL" id="RCN56842.1"/>
    </source>
</evidence>